<gene>
    <name evidence="2" type="ORF">Tco_0941553</name>
</gene>
<feature type="compositionally biased region" description="Basic and acidic residues" evidence="1">
    <location>
        <begin position="154"/>
        <end position="164"/>
    </location>
</feature>
<keyword evidence="3" id="KW-1185">Reference proteome</keyword>
<evidence type="ECO:0000256" key="1">
    <source>
        <dbReference type="SAM" id="MobiDB-lite"/>
    </source>
</evidence>
<comment type="caution">
    <text evidence="2">The sequence shown here is derived from an EMBL/GenBank/DDBJ whole genome shotgun (WGS) entry which is preliminary data.</text>
</comment>
<evidence type="ECO:0000313" key="3">
    <source>
        <dbReference type="Proteomes" id="UP001151760"/>
    </source>
</evidence>
<reference evidence="2" key="2">
    <citation type="submission" date="2022-01" db="EMBL/GenBank/DDBJ databases">
        <authorList>
            <person name="Yamashiro T."/>
            <person name="Shiraishi A."/>
            <person name="Satake H."/>
            <person name="Nakayama K."/>
        </authorList>
    </citation>
    <scope>NUCLEOTIDE SEQUENCE</scope>
</reference>
<proteinExistence type="predicted"/>
<reference evidence="2" key="1">
    <citation type="journal article" date="2022" name="Int. J. Mol. Sci.">
        <title>Draft Genome of Tanacetum Coccineum: Genomic Comparison of Closely Related Tanacetum-Family Plants.</title>
        <authorList>
            <person name="Yamashiro T."/>
            <person name="Shiraishi A."/>
            <person name="Nakayama K."/>
            <person name="Satake H."/>
        </authorList>
    </citation>
    <scope>NUCLEOTIDE SEQUENCE</scope>
</reference>
<dbReference type="Proteomes" id="UP001151760">
    <property type="component" value="Unassembled WGS sequence"/>
</dbReference>
<feature type="region of interest" description="Disordered" evidence="1">
    <location>
        <begin position="130"/>
        <end position="165"/>
    </location>
</feature>
<name>A0ABQ5DSR2_9ASTR</name>
<evidence type="ECO:0000313" key="2">
    <source>
        <dbReference type="EMBL" id="GJT41688.1"/>
    </source>
</evidence>
<accession>A0ABQ5DSR2</accession>
<sequence>MLSESGTLVGQRYVVIVAADADYLPQTSADPLPALEVFCQKYHILDIVHPELPGRNQSIHDSPIGLSRYYELDDNVYPTFLTDDGEEIDLFAFIHHANPTKVQIGKRQIEEGQFSLLDSTKGHVIPLVVKDDHGGQNDDIENRTKGSGGVGKGNRSEGDDRVGQEDNIIVDEDVQVVGLLERSTLAMETGVIAVTTMPFLTSSVTLTPEREGGGHIDCVSGPNLRTWHLDERFVISSDSSHHSSRNAADVEVTSIVRSSIPPPLVMTAVVATTAVASTSSALILGAGVEPAI</sequence>
<feature type="compositionally biased region" description="Basic and acidic residues" evidence="1">
    <location>
        <begin position="130"/>
        <end position="144"/>
    </location>
</feature>
<dbReference type="EMBL" id="BQNB010015582">
    <property type="protein sequence ID" value="GJT41688.1"/>
    <property type="molecule type" value="Genomic_DNA"/>
</dbReference>
<protein>
    <submittedName>
        <fullName evidence="2">Uncharacterized protein</fullName>
    </submittedName>
</protein>
<organism evidence="2 3">
    <name type="scientific">Tanacetum coccineum</name>
    <dbReference type="NCBI Taxonomy" id="301880"/>
    <lineage>
        <taxon>Eukaryota</taxon>
        <taxon>Viridiplantae</taxon>
        <taxon>Streptophyta</taxon>
        <taxon>Embryophyta</taxon>
        <taxon>Tracheophyta</taxon>
        <taxon>Spermatophyta</taxon>
        <taxon>Magnoliopsida</taxon>
        <taxon>eudicotyledons</taxon>
        <taxon>Gunneridae</taxon>
        <taxon>Pentapetalae</taxon>
        <taxon>asterids</taxon>
        <taxon>campanulids</taxon>
        <taxon>Asterales</taxon>
        <taxon>Asteraceae</taxon>
        <taxon>Asteroideae</taxon>
        <taxon>Anthemideae</taxon>
        <taxon>Anthemidinae</taxon>
        <taxon>Tanacetum</taxon>
    </lineage>
</organism>